<dbReference type="Gene3D" id="2.60.490.10">
    <property type="entry name" value="atp-gated p2x4 ion channel domain"/>
    <property type="match status" value="1"/>
</dbReference>
<evidence type="ECO:0000256" key="7">
    <source>
        <dbReference type="ARBA" id="ARBA00023065"/>
    </source>
</evidence>
<keyword evidence="3" id="KW-0813">Transport</keyword>
<evidence type="ECO:0000256" key="2">
    <source>
        <dbReference type="ARBA" id="ARBA00009848"/>
    </source>
</evidence>
<dbReference type="GO" id="GO:0033198">
    <property type="term" value="P:response to ATP"/>
    <property type="evidence" value="ECO:0007669"/>
    <property type="project" value="InterPro"/>
</dbReference>
<evidence type="ECO:0000256" key="12">
    <source>
        <dbReference type="ARBA" id="ARBA00023303"/>
    </source>
</evidence>
<evidence type="ECO:0000256" key="1">
    <source>
        <dbReference type="ARBA" id="ARBA00004651"/>
    </source>
</evidence>
<keyword evidence="10" id="KW-0325">Glycoprotein</keyword>
<evidence type="ECO:0000256" key="10">
    <source>
        <dbReference type="ARBA" id="ARBA00023180"/>
    </source>
</evidence>
<keyword evidence="8 15" id="KW-0472">Membrane</keyword>
<dbReference type="Gene3D" id="1.10.287.940">
    <property type="entry name" value="atp-gated p2x4 ion channel"/>
    <property type="match status" value="1"/>
</dbReference>
<evidence type="ECO:0000256" key="14">
    <source>
        <dbReference type="SAM" id="MobiDB-lite"/>
    </source>
</evidence>
<evidence type="ECO:0000313" key="16">
    <source>
        <dbReference type="EMBL" id="TPP63840.1"/>
    </source>
</evidence>
<dbReference type="PROSITE" id="PS01212">
    <property type="entry name" value="P2X_RECEPTOR"/>
    <property type="match status" value="1"/>
</dbReference>
<keyword evidence="5 15" id="KW-0812">Transmembrane</keyword>
<dbReference type="GO" id="GO:0070588">
    <property type="term" value="P:calcium ion transmembrane transport"/>
    <property type="evidence" value="ECO:0007669"/>
    <property type="project" value="TreeGrafter"/>
</dbReference>
<evidence type="ECO:0000256" key="8">
    <source>
        <dbReference type="ARBA" id="ARBA00023136"/>
    </source>
</evidence>
<dbReference type="InterPro" id="IPR027309">
    <property type="entry name" value="P2X_extracellular_dom_sf"/>
</dbReference>
<dbReference type="STRING" id="46835.A0A504Z2N1"/>
<dbReference type="GO" id="GO:0001614">
    <property type="term" value="F:purinergic nucleotide receptor activity"/>
    <property type="evidence" value="ECO:0007669"/>
    <property type="project" value="InterPro"/>
</dbReference>
<evidence type="ECO:0000256" key="11">
    <source>
        <dbReference type="ARBA" id="ARBA00023286"/>
    </source>
</evidence>
<comment type="caution">
    <text evidence="16">The sequence shown here is derived from an EMBL/GenBank/DDBJ whole genome shotgun (WGS) entry which is preliminary data.</text>
</comment>
<keyword evidence="17" id="KW-1185">Reference proteome</keyword>
<evidence type="ECO:0000313" key="17">
    <source>
        <dbReference type="Proteomes" id="UP000316759"/>
    </source>
</evidence>
<feature type="region of interest" description="Disordered" evidence="14">
    <location>
        <begin position="187"/>
        <end position="234"/>
    </location>
</feature>
<accession>A0A504Z2N1</accession>
<comment type="similarity">
    <text evidence="2">Belongs to the P2X receptor family.</text>
</comment>
<evidence type="ECO:0000256" key="9">
    <source>
        <dbReference type="ARBA" id="ARBA00023157"/>
    </source>
</evidence>
<protein>
    <submittedName>
        <fullName evidence="16">P2X purinoceptor</fullName>
    </submittedName>
</protein>
<reference evidence="16 17" key="1">
    <citation type="submission" date="2019-04" db="EMBL/GenBank/DDBJ databases">
        <title>Annotation for the trematode Fasciola gigantica.</title>
        <authorList>
            <person name="Choi Y.-J."/>
        </authorList>
    </citation>
    <scope>NUCLEOTIDE SEQUENCE [LARGE SCALE GENOMIC DNA]</scope>
    <source>
        <strain evidence="16">Uganda_cow_1</strain>
    </source>
</reference>
<keyword evidence="6 15" id="KW-1133">Transmembrane helix</keyword>
<dbReference type="GO" id="GO:0098794">
    <property type="term" value="C:postsynapse"/>
    <property type="evidence" value="ECO:0007669"/>
    <property type="project" value="GOC"/>
</dbReference>
<dbReference type="AlphaFoldDB" id="A0A504Z2N1"/>
<evidence type="ECO:0000256" key="13">
    <source>
        <dbReference type="ARBA" id="ARBA00036634"/>
    </source>
</evidence>
<dbReference type="OrthoDB" id="6275590at2759"/>
<comment type="subcellular location">
    <subcellularLocation>
        <location evidence="1">Cell membrane</location>
        <topology evidence="1">Multi-pass membrane protein</topology>
    </subcellularLocation>
</comment>
<keyword evidence="9" id="KW-1015">Disulfide bond</keyword>
<dbReference type="PRINTS" id="PR01307">
    <property type="entry name" value="P2XRECEPTOR"/>
</dbReference>
<dbReference type="PANTHER" id="PTHR10125">
    <property type="entry name" value="P2X PURINOCEPTOR"/>
    <property type="match status" value="1"/>
</dbReference>
<evidence type="ECO:0000256" key="4">
    <source>
        <dbReference type="ARBA" id="ARBA00022475"/>
    </source>
</evidence>
<sequence length="234" mass="26222">MQSGHNVRNSRGTFNHSSDRVGGVIGIDIRWNCDLDWNVRYCNPVYSFSRLDDPNANIATGFNFRYANFYQVNGTLHRDLIKAYGIRFVIHAHGRAGKFHIIPLTMHLGSGLALLGLAPTLCDIIVLNLLPSRNMYHKAKFESIQEEQAKLANRRAGRLVRSTRKANGQHKLASDLDYEHRKRKQSLGTKLFRRKTKANEVESTDPAHASQIPLSTEIPPDLGAPVPVSLGISQ</sequence>
<dbReference type="Proteomes" id="UP000316759">
    <property type="component" value="Unassembled WGS sequence"/>
</dbReference>
<dbReference type="PANTHER" id="PTHR10125:SF31">
    <property type="entry name" value="P2X RECEPTOR E"/>
    <property type="match status" value="1"/>
</dbReference>
<organism evidence="16 17">
    <name type="scientific">Fasciola gigantica</name>
    <name type="common">Giant liver fluke</name>
    <dbReference type="NCBI Taxonomy" id="46835"/>
    <lineage>
        <taxon>Eukaryota</taxon>
        <taxon>Metazoa</taxon>
        <taxon>Spiralia</taxon>
        <taxon>Lophotrochozoa</taxon>
        <taxon>Platyhelminthes</taxon>
        <taxon>Trematoda</taxon>
        <taxon>Digenea</taxon>
        <taxon>Plagiorchiida</taxon>
        <taxon>Echinostomata</taxon>
        <taxon>Echinostomatoidea</taxon>
        <taxon>Fasciolidae</taxon>
        <taxon>Fasciola</taxon>
    </lineage>
</organism>
<dbReference type="EMBL" id="SUNJ01005172">
    <property type="protein sequence ID" value="TPP63840.1"/>
    <property type="molecule type" value="Genomic_DNA"/>
</dbReference>
<dbReference type="InterPro" id="IPR053792">
    <property type="entry name" value="P2X_RECEPTOR_CS"/>
</dbReference>
<proteinExistence type="inferred from homology"/>
<keyword evidence="12" id="KW-0407">Ion channel</keyword>
<dbReference type="GO" id="GO:0004931">
    <property type="term" value="F:extracellularly ATP-gated monoatomic cation channel activity"/>
    <property type="evidence" value="ECO:0007669"/>
    <property type="project" value="InterPro"/>
</dbReference>
<evidence type="ECO:0000256" key="15">
    <source>
        <dbReference type="SAM" id="Phobius"/>
    </source>
</evidence>
<name>A0A504Z2N1_FASGI</name>
<keyword evidence="4" id="KW-1003">Cell membrane</keyword>
<keyword evidence="7" id="KW-0406">Ion transport</keyword>
<dbReference type="InterPro" id="IPR059116">
    <property type="entry name" value="P2X_receptor"/>
</dbReference>
<comment type="catalytic activity">
    <reaction evidence="13">
        <text>Ca(2+)(in) = Ca(2+)(out)</text>
        <dbReference type="Rhea" id="RHEA:29671"/>
        <dbReference type="ChEBI" id="CHEBI:29108"/>
    </reaction>
</comment>
<feature type="compositionally biased region" description="Basic residues" evidence="14">
    <location>
        <begin position="187"/>
        <end position="196"/>
    </location>
</feature>
<gene>
    <name evidence="16" type="ORF">FGIG_03946</name>
</gene>
<dbReference type="Pfam" id="PF00864">
    <property type="entry name" value="P2X_receptor"/>
    <property type="match status" value="1"/>
</dbReference>
<evidence type="ECO:0000256" key="5">
    <source>
        <dbReference type="ARBA" id="ARBA00022692"/>
    </source>
</evidence>
<keyword evidence="11" id="KW-1071">Ligand-gated ion channel</keyword>
<dbReference type="InterPro" id="IPR001429">
    <property type="entry name" value="P2X_purnocptor"/>
</dbReference>
<evidence type="ECO:0000256" key="6">
    <source>
        <dbReference type="ARBA" id="ARBA00022989"/>
    </source>
</evidence>
<dbReference type="GO" id="GO:0005886">
    <property type="term" value="C:plasma membrane"/>
    <property type="evidence" value="ECO:0007669"/>
    <property type="project" value="UniProtKB-SubCell"/>
</dbReference>
<feature type="transmembrane region" description="Helical" evidence="15">
    <location>
        <begin position="108"/>
        <end position="130"/>
    </location>
</feature>
<evidence type="ECO:0000256" key="3">
    <source>
        <dbReference type="ARBA" id="ARBA00022448"/>
    </source>
</evidence>